<protein>
    <recommendedName>
        <fullName evidence="1">Peptidase M60 domain-containing protein</fullName>
    </recommendedName>
</protein>
<dbReference type="Gene3D" id="3.40.390.80">
    <property type="entry name" value="Peptidase M60, enhancin-like domain 2"/>
    <property type="match status" value="1"/>
</dbReference>
<evidence type="ECO:0000259" key="1">
    <source>
        <dbReference type="PROSITE" id="PS51723"/>
    </source>
</evidence>
<dbReference type="RefSeq" id="WP_184211770.1">
    <property type="nucleotide sequence ID" value="NZ_JACHIF010000009.1"/>
</dbReference>
<keyword evidence="3" id="KW-1185">Reference proteome</keyword>
<gene>
    <name evidence="2" type="ORF">HNQ64_003999</name>
</gene>
<dbReference type="Pfam" id="PF17291">
    <property type="entry name" value="M60-like_N"/>
    <property type="match status" value="1"/>
</dbReference>
<accession>A0A7W8DRC5</accession>
<organism evidence="2 3">
    <name type="scientific">Prosthecobacter dejongeii</name>
    <dbReference type="NCBI Taxonomy" id="48465"/>
    <lineage>
        <taxon>Bacteria</taxon>
        <taxon>Pseudomonadati</taxon>
        <taxon>Verrucomicrobiota</taxon>
        <taxon>Verrucomicrobiia</taxon>
        <taxon>Verrucomicrobiales</taxon>
        <taxon>Verrucomicrobiaceae</taxon>
        <taxon>Prosthecobacter</taxon>
    </lineage>
</organism>
<dbReference type="Gene3D" id="2.60.120.1250">
    <property type="entry name" value="Peptidase M60, enhancin-like domain 1"/>
    <property type="match status" value="1"/>
</dbReference>
<dbReference type="InterPro" id="IPR031161">
    <property type="entry name" value="Peptidase_M60_dom"/>
</dbReference>
<reference evidence="2 3" key="1">
    <citation type="submission" date="2020-08" db="EMBL/GenBank/DDBJ databases">
        <title>Genomic Encyclopedia of Type Strains, Phase IV (KMG-IV): sequencing the most valuable type-strain genomes for metagenomic binning, comparative biology and taxonomic classification.</title>
        <authorList>
            <person name="Goeker M."/>
        </authorList>
    </citation>
    <scope>NUCLEOTIDE SEQUENCE [LARGE SCALE GENOMIC DNA]</scope>
    <source>
        <strain evidence="2 3">DSM 12251</strain>
    </source>
</reference>
<dbReference type="GO" id="GO:0090314">
    <property type="term" value="P:positive regulation of protein targeting to membrane"/>
    <property type="evidence" value="ECO:0007669"/>
    <property type="project" value="TreeGrafter"/>
</dbReference>
<evidence type="ECO:0000313" key="3">
    <source>
        <dbReference type="Proteomes" id="UP000534294"/>
    </source>
</evidence>
<dbReference type="Pfam" id="PF13402">
    <property type="entry name" value="Peptidase_M60"/>
    <property type="match status" value="1"/>
</dbReference>
<dbReference type="InterPro" id="IPR042279">
    <property type="entry name" value="Pep_M60_3"/>
</dbReference>
<dbReference type="GO" id="GO:0005886">
    <property type="term" value="C:plasma membrane"/>
    <property type="evidence" value="ECO:0007669"/>
    <property type="project" value="TreeGrafter"/>
</dbReference>
<dbReference type="InterPro" id="IPR035423">
    <property type="entry name" value="M60-like_N"/>
</dbReference>
<comment type="caution">
    <text evidence="2">The sequence shown here is derived from an EMBL/GenBank/DDBJ whole genome shotgun (WGS) entry which is preliminary data.</text>
</comment>
<dbReference type="PANTHER" id="PTHR15730">
    <property type="entry name" value="EXPERIMENTAL AUTOIMMUNE PROSTATITIS ANTIGEN 2-RELATED"/>
    <property type="match status" value="1"/>
</dbReference>
<dbReference type="InterPro" id="IPR051244">
    <property type="entry name" value="TCAF"/>
</dbReference>
<feature type="domain" description="Peptidase M60" evidence="1">
    <location>
        <begin position="366"/>
        <end position="666"/>
    </location>
</feature>
<sequence>MRHRLLFFALAILIPLQLRGQIPAELVKAERAKILAGVTSLPKTGAPGPIAIWGNMAFPLLAAASGREANELAVAAAAGYGKGRIILFGHNSYLDGNAGGDHAQLMENCVNWAANKTKPRIGLKGVNAVAFFDQRGFKAESFSDLNEKTLNGFDVVILNAQSITDPAPGAVVADWIKKGGGLIAGMTGWAFGQTSGGKDLAVSHGLNQALMPAGVAFTDMSAFDSLSTFQARPDLPSLMNASEAIQALKKQSGGGAVLTPEEVKQSSSAIQVALAAQPPDRSNLRDAVTAALGNTGANSPIPTKTAPLTQEQHASARIRLGMETRVLRLATGEKATPHPAHEAFPGKAPADAPRITREVKIAPAIPGWTSTGLYAAAGETLQVTIPAAMANQGYAVRIGCHSDTLYHLDTWSRAPDICKTAPLNTPTTQTASAFGGLVYIEVPSRADGDESFVVTIQGGIAAPLFVLGQDDDAQWNNEIKKRPAPWAELACDKMILSVPTEVARTVTTPTQLMQFWKQVVEAQDDISNQTAERKRPERMVADVQISAGFMHSGYPIMLHVPEALEMVTYNRIKFPGWGYHHEIGHNHQRGHFTFDGTGEVTNNVLGMYVYEAVLKKDWLIGHTAITPERRKENLTKIKQASDKWATWKSDPFLALHTYIQLVQAFGWESWRGYLYSFADAKFGPLPQSDDDKRDQFLVRYSKIVNRNLGPFFDAWGIPVSSRAKAEVSKLESWMPPEM</sequence>
<dbReference type="PROSITE" id="PS51723">
    <property type="entry name" value="PEPTIDASE_M60"/>
    <property type="match status" value="1"/>
</dbReference>
<dbReference type="SMART" id="SM01276">
    <property type="entry name" value="M60-like"/>
    <property type="match status" value="1"/>
</dbReference>
<dbReference type="GO" id="GO:0044325">
    <property type="term" value="F:transmembrane transporter binding"/>
    <property type="evidence" value="ECO:0007669"/>
    <property type="project" value="TreeGrafter"/>
</dbReference>
<dbReference type="Gene3D" id="1.10.390.30">
    <property type="entry name" value="Peptidase M60, enhancin-like domain 3"/>
    <property type="match status" value="1"/>
</dbReference>
<dbReference type="Proteomes" id="UP000534294">
    <property type="component" value="Unassembled WGS sequence"/>
</dbReference>
<name>A0A7W8DRC5_9BACT</name>
<evidence type="ECO:0000313" key="2">
    <source>
        <dbReference type="EMBL" id="MBB5039724.1"/>
    </source>
</evidence>
<dbReference type="PANTHER" id="PTHR15730:SF5">
    <property type="entry name" value="SI:CH211-210B2.2-RELATED"/>
    <property type="match status" value="1"/>
</dbReference>
<dbReference type="EMBL" id="JACHIF010000009">
    <property type="protein sequence ID" value="MBB5039724.1"/>
    <property type="molecule type" value="Genomic_DNA"/>
</dbReference>
<dbReference type="AlphaFoldDB" id="A0A7W8DRC5"/>
<proteinExistence type="predicted"/>